<protein>
    <submittedName>
        <fullName evidence="1">Uncharacterized protein</fullName>
    </submittedName>
</protein>
<dbReference type="RefSeq" id="XP_001241530.1">
    <property type="nucleotide sequence ID" value="XM_001241529.1"/>
</dbReference>
<dbReference type="Proteomes" id="UP000001261">
    <property type="component" value="Unassembled WGS sequence"/>
</dbReference>
<dbReference type="InParanoid" id="A0A0E1RVI0"/>
<evidence type="ECO:0000313" key="2">
    <source>
        <dbReference type="Proteomes" id="UP000001261"/>
    </source>
</evidence>
<proteinExistence type="predicted"/>
<reference evidence="2" key="2">
    <citation type="journal article" date="2010" name="Genome Res.">
        <title>Population genomic sequencing of Coccidioides fungi reveals recent hybridization and transposon control.</title>
        <authorList>
            <person name="Neafsey D.E."/>
            <person name="Barker B.M."/>
            <person name="Sharpton T.J."/>
            <person name="Stajich J.E."/>
            <person name="Park D.J."/>
            <person name="Whiston E."/>
            <person name="Hung C.-Y."/>
            <person name="McMahan C."/>
            <person name="White J."/>
            <person name="Sykes S."/>
            <person name="Heiman D."/>
            <person name="Young S."/>
            <person name="Zeng Q."/>
            <person name="Abouelleil A."/>
            <person name="Aftuck L."/>
            <person name="Bessette D."/>
            <person name="Brown A."/>
            <person name="FitzGerald M."/>
            <person name="Lui A."/>
            <person name="Macdonald J.P."/>
            <person name="Priest M."/>
            <person name="Orbach M.J."/>
            <person name="Galgiani J.N."/>
            <person name="Kirkland T.N."/>
            <person name="Cole G.T."/>
            <person name="Birren B.W."/>
            <person name="Henn M.R."/>
            <person name="Taylor J.W."/>
            <person name="Rounsley S.D."/>
        </authorList>
    </citation>
    <scope>GENOME REANNOTATION</scope>
    <source>
        <strain evidence="2">RS</strain>
    </source>
</reference>
<gene>
    <name evidence="1" type="ORF">CIMG_08693</name>
</gene>
<dbReference type="GeneID" id="4559901"/>
<keyword evidence="2" id="KW-1185">Reference proteome</keyword>
<dbReference type="EMBL" id="GG704913">
    <property type="protein sequence ID" value="EAS29947.1"/>
    <property type="molecule type" value="Genomic_DNA"/>
</dbReference>
<organism evidence="1 2">
    <name type="scientific">Coccidioides immitis (strain RS)</name>
    <name type="common">Valley fever fungus</name>
    <dbReference type="NCBI Taxonomy" id="246410"/>
    <lineage>
        <taxon>Eukaryota</taxon>
        <taxon>Fungi</taxon>
        <taxon>Dikarya</taxon>
        <taxon>Ascomycota</taxon>
        <taxon>Pezizomycotina</taxon>
        <taxon>Eurotiomycetes</taxon>
        <taxon>Eurotiomycetidae</taxon>
        <taxon>Onygenales</taxon>
        <taxon>Onygenaceae</taxon>
        <taxon>Coccidioides</taxon>
    </lineage>
</organism>
<dbReference type="AlphaFoldDB" id="A0A0E1RVI0"/>
<name>A0A0E1RVI0_COCIM</name>
<evidence type="ECO:0000313" key="1">
    <source>
        <dbReference type="EMBL" id="EAS29947.1"/>
    </source>
</evidence>
<sequence length="133" mass="14656">MVGVPQVIVPDEKNTPQFSANNGPDSHGLCLWLGLVGGPRFMIAVQPCDLRIRKSIQHFSWGILCTPCRVTYYICTMPNKQSADALDLGLNRPKYAMQSYELSLVEKEVITGGCTLRGKPTMDAACRAAYSYV</sequence>
<dbReference type="KEGG" id="cim:CIMG_08693"/>
<reference evidence="2" key="1">
    <citation type="journal article" date="2009" name="Genome Res.">
        <title>Comparative genomic analyses of the human fungal pathogens Coccidioides and their relatives.</title>
        <authorList>
            <person name="Sharpton T.J."/>
            <person name="Stajich J.E."/>
            <person name="Rounsley S.D."/>
            <person name="Gardner M.J."/>
            <person name="Wortman J.R."/>
            <person name="Jordar V.S."/>
            <person name="Maiti R."/>
            <person name="Kodira C.D."/>
            <person name="Neafsey D.E."/>
            <person name="Zeng Q."/>
            <person name="Hung C.-Y."/>
            <person name="McMahan C."/>
            <person name="Muszewska A."/>
            <person name="Grynberg M."/>
            <person name="Mandel M.A."/>
            <person name="Kellner E.M."/>
            <person name="Barker B.M."/>
            <person name="Galgiani J.N."/>
            <person name="Orbach M.J."/>
            <person name="Kirkland T.N."/>
            <person name="Cole G.T."/>
            <person name="Henn M.R."/>
            <person name="Birren B.W."/>
            <person name="Taylor J.W."/>
        </authorList>
    </citation>
    <scope>NUCLEOTIDE SEQUENCE [LARGE SCALE GENOMIC DNA]</scope>
    <source>
        <strain evidence="2">RS</strain>
    </source>
</reference>
<accession>A0A0E1RVI0</accession>
<dbReference type="VEuPathDB" id="FungiDB:CIMG_08693"/>